<keyword evidence="4" id="KW-1185">Reference proteome</keyword>
<dbReference type="AlphaFoldDB" id="A0A8X7XNQ1"/>
<dbReference type="Proteomes" id="UP000886885">
    <property type="component" value="Unassembled WGS sequence"/>
</dbReference>
<dbReference type="InterPro" id="IPR000477">
    <property type="entry name" value="RT_dom"/>
</dbReference>
<accession>A0A8X7XNQ1</accession>
<comment type="caution">
    <text evidence="3">The sequence shown here is derived from an EMBL/GenBank/DDBJ whole genome shotgun (WGS) entry which is preliminary data.</text>
</comment>
<dbReference type="InterPro" id="IPR043502">
    <property type="entry name" value="DNA/RNA_pol_sf"/>
</dbReference>
<dbReference type="InterPro" id="IPR052343">
    <property type="entry name" value="Retrotransposon-Effector_Assoc"/>
</dbReference>
<name>A0A8X7XNQ1_POPTO</name>
<evidence type="ECO:0000256" key="1">
    <source>
        <dbReference type="SAM" id="MobiDB-lite"/>
    </source>
</evidence>
<proteinExistence type="predicted"/>
<sequence length="385" mass="41493">MASSYFKDLLTASQPTVPADIHSLYPNTITEESKAAALMPITDDDIKAALFSISDSKAPGPDGYNALFYKKSWDIIKVDFIAAIRYFFSNNFLPRCVNATRVALVPKQEIPTSLNDFRPISCCNVLYKCISKILVIRLKAALSDVVGPSQSAFIPGRNISDAILLTQELMHNYHLQAGPARCALKIDLKKAFDTGNNDASPSHQVKGNASHASNTDAKQLNGDASTSHQGKGKAITSLDTNTDEMSSEESDSSGETDTDCSDETDSDESASDSLDESQLKPSDLGDVNPITPPLSTNNHVRTTPLELPMCTTSKQMALPSSSETSSSSQVPPTYLPKMTPSRARPPESSAAHSVGCDDTGFTLVTRRKKKKDTTHRVAPSFLPSS</sequence>
<feature type="domain" description="Reverse transcriptase" evidence="2">
    <location>
        <begin position="106"/>
        <end position="194"/>
    </location>
</feature>
<feature type="compositionally biased region" description="Polar residues" evidence="1">
    <location>
        <begin position="195"/>
        <end position="229"/>
    </location>
</feature>
<feature type="region of interest" description="Disordered" evidence="1">
    <location>
        <begin position="315"/>
        <end position="360"/>
    </location>
</feature>
<feature type="region of interest" description="Disordered" evidence="1">
    <location>
        <begin position="366"/>
        <end position="385"/>
    </location>
</feature>
<gene>
    <name evidence="3" type="ORF">POTOM_061837</name>
</gene>
<dbReference type="PANTHER" id="PTHR46890:SF48">
    <property type="entry name" value="RNA-DIRECTED DNA POLYMERASE"/>
    <property type="match status" value="1"/>
</dbReference>
<dbReference type="EMBL" id="JAAWWB010002040">
    <property type="protein sequence ID" value="KAG6735551.1"/>
    <property type="molecule type" value="Genomic_DNA"/>
</dbReference>
<feature type="compositionally biased region" description="Acidic residues" evidence="1">
    <location>
        <begin position="241"/>
        <end position="275"/>
    </location>
</feature>
<reference evidence="3" key="1">
    <citation type="journal article" date="2020" name="bioRxiv">
        <title>Hybrid origin of Populus tomentosa Carr. identified through genome sequencing and phylogenomic analysis.</title>
        <authorList>
            <person name="An X."/>
            <person name="Gao K."/>
            <person name="Chen Z."/>
            <person name="Li J."/>
            <person name="Yang X."/>
            <person name="Yang X."/>
            <person name="Zhou J."/>
            <person name="Guo T."/>
            <person name="Zhao T."/>
            <person name="Huang S."/>
            <person name="Miao D."/>
            <person name="Khan W.U."/>
            <person name="Rao P."/>
            <person name="Ye M."/>
            <person name="Lei B."/>
            <person name="Liao W."/>
            <person name="Wang J."/>
            <person name="Ji L."/>
            <person name="Li Y."/>
            <person name="Guo B."/>
            <person name="Mustafa N.S."/>
            <person name="Li S."/>
            <person name="Yun Q."/>
            <person name="Keller S.R."/>
            <person name="Mao J."/>
            <person name="Zhang R."/>
            <person name="Strauss S.H."/>
        </authorList>
    </citation>
    <scope>NUCLEOTIDE SEQUENCE</scope>
    <source>
        <strain evidence="3">GM15</strain>
        <tissue evidence="3">Leaf</tissue>
    </source>
</reference>
<organism evidence="3 4">
    <name type="scientific">Populus tomentosa</name>
    <name type="common">Chinese white poplar</name>
    <dbReference type="NCBI Taxonomy" id="118781"/>
    <lineage>
        <taxon>Eukaryota</taxon>
        <taxon>Viridiplantae</taxon>
        <taxon>Streptophyta</taxon>
        <taxon>Embryophyta</taxon>
        <taxon>Tracheophyta</taxon>
        <taxon>Spermatophyta</taxon>
        <taxon>Magnoliopsida</taxon>
        <taxon>eudicotyledons</taxon>
        <taxon>Gunneridae</taxon>
        <taxon>Pentapetalae</taxon>
        <taxon>rosids</taxon>
        <taxon>fabids</taxon>
        <taxon>Malpighiales</taxon>
        <taxon>Salicaceae</taxon>
        <taxon>Saliceae</taxon>
        <taxon>Populus</taxon>
    </lineage>
</organism>
<evidence type="ECO:0000259" key="2">
    <source>
        <dbReference type="Pfam" id="PF00078"/>
    </source>
</evidence>
<dbReference type="SUPFAM" id="SSF56672">
    <property type="entry name" value="DNA/RNA polymerases"/>
    <property type="match status" value="1"/>
</dbReference>
<evidence type="ECO:0000313" key="4">
    <source>
        <dbReference type="Proteomes" id="UP000886885"/>
    </source>
</evidence>
<dbReference type="PANTHER" id="PTHR46890">
    <property type="entry name" value="NON-LTR RETROLELEMENT REVERSE TRANSCRIPTASE-LIKE PROTEIN-RELATED"/>
    <property type="match status" value="1"/>
</dbReference>
<protein>
    <recommendedName>
        <fullName evidence="2">Reverse transcriptase domain-containing protein</fullName>
    </recommendedName>
</protein>
<feature type="region of interest" description="Disordered" evidence="1">
    <location>
        <begin position="195"/>
        <end position="302"/>
    </location>
</feature>
<evidence type="ECO:0000313" key="3">
    <source>
        <dbReference type="EMBL" id="KAG6735551.1"/>
    </source>
</evidence>
<dbReference type="OrthoDB" id="851965at2759"/>
<dbReference type="Pfam" id="PF00078">
    <property type="entry name" value="RVT_1"/>
    <property type="match status" value="1"/>
</dbReference>